<dbReference type="Proteomes" id="UP000034805">
    <property type="component" value="Unassembled WGS sequence"/>
</dbReference>
<reference evidence="1 2" key="1">
    <citation type="submission" date="2015-08" db="EMBL/GenBank/DDBJ databases">
        <title>The genome of the Asian arowana (Scleropages formosus).</title>
        <authorList>
            <person name="Tan M.H."/>
            <person name="Gan H.M."/>
            <person name="Croft L.J."/>
            <person name="Austin C.M."/>
        </authorList>
    </citation>
    <scope>NUCLEOTIDE SEQUENCE [LARGE SCALE GENOMIC DNA]</scope>
    <source>
        <strain evidence="1">Aro1</strain>
    </source>
</reference>
<gene>
    <name evidence="1" type="ORF">Z043_120322</name>
</gene>
<evidence type="ECO:0000313" key="1">
    <source>
        <dbReference type="EMBL" id="KPP61563.1"/>
    </source>
</evidence>
<organism evidence="1 2">
    <name type="scientific">Scleropages formosus</name>
    <name type="common">Asian bonytongue</name>
    <name type="synonym">Osteoglossum formosum</name>
    <dbReference type="NCBI Taxonomy" id="113540"/>
    <lineage>
        <taxon>Eukaryota</taxon>
        <taxon>Metazoa</taxon>
        <taxon>Chordata</taxon>
        <taxon>Craniata</taxon>
        <taxon>Vertebrata</taxon>
        <taxon>Euteleostomi</taxon>
        <taxon>Actinopterygii</taxon>
        <taxon>Neopterygii</taxon>
        <taxon>Teleostei</taxon>
        <taxon>Osteoglossocephala</taxon>
        <taxon>Osteoglossomorpha</taxon>
        <taxon>Osteoglossiformes</taxon>
        <taxon>Osteoglossidae</taxon>
        <taxon>Scleropages</taxon>
    </lineage>
</organism>
<evidence type="ECO:0000313" key="2">
    <source>
        <dbReference type="Proteomes" id="UP000034805"/>
    </source>
</evidence>
<accession>A0A0P7WK76</accession>
<name>A0A0P7WK76_SCLFO</name>
<proteinExistence type="predicted"/>
<dbReference type="EMBL" id="JARO02009498">
    <property type="protein sequence ID" value="KPP61563.1"/>
    <property type="molecule type" value="Genomic_DNA"/>
</dbReference>
<protein>
    <submittedName>
        <fullName evidence="1">Uncharacterized protein</fullName>
    </submittedName>
</protein>
<dbReference type="AlphaFoldDB" id="A0A0P7WK76"/>
<comment type="caution">
    <text evidence="1">The sequence shown here is derived from an EMBL/GenBank/DDBJ whole genome shotgun (WGS) entry which is preliminary data.</text>
</comment>
<sequence length="92" mass="9811">MKSSARLFQERDVARQASRMRRERCGAVFGADPCGTCGGPSRDGAVTRSLCHVKQEGVNPPDEPSEGFGEAGVVFWKREMGRGAGHESGNGS</sequence>